<protein>
    <submittedName>
        <fullName evidence="1">DNA-binding beta-propeller fold protein YncE</fullName>
    </submittedName>
</protein>
<evidence type="ECO:0000313" key="1">
    <source>
        <dbReference type="EMBL" id="SDF39235.1"/>
    </source>
</evidence>
<dbReference type="InterPro" id="IPR031815">
    <property type="entry name" value="DUF5074"/>
</dbReference>
<dbReference type="EMBL" id="LT629690">
    <property type="protein sequence ID" value="SDF39235.1"/>
    <property type="molecule type" value="Genomic_DNA"/>
</dbReference>
<keyword evidence="2" id="KW-1185">Reference proteome</keyword>
<dbReference type="Pfam" id="PF16819">
    <property type="entry name" value="DUF5074"/>
    <property type="match status" value="1"/>
</dbReference>
<dbReference type="AlphaFoldDB" id="A0A1G7KPX8"/>
<dbReference type="GO" id="GO:0003677">
    <property type="term" value="F:DNA binding"/>
    <property type="evidence" value="ECO:0007669"/>
    <property type="project" value="UniProtKB-KW"/>
</dbReference>
<dbReference type="InterPro" id="IPR015943">
    <property type="entry name" value="WD40/YVTN_repeat-like_dom_sf"/>
</dbReference>
<dbReference type="RefSeq" id="WP_083345228.1">
    <property type="nucleotide sequence ID" value="NZ_LT629690.1"/>
</dbReference>
<gene>
    <name evidence="1" type="ORF">SAMN05444167_2262</name>
</gene>
<evidence type="ECO:0000313" key="2">
    <source>
        <dbReference type="Proteomes" id="UP000182427"/>
    </source>
</evidence>
<dbReference type="InterPro" id="IPR011048">
    <property type="entry name" value="Haem_d1_sf"/>
</dbReference>
<dbReference type="SUPFAM" id="SSF51004">
    <property type="entry name" value="C-terminal (heme d1) domain of cytochrome cd1-nitrite reductase"/>
    <property type="match status" value="1"/>
</dbReference>
<dbReference type="PANTHER" id="PTHR47197">
    <property type="entry name" value="PROTEIN NIRF"/>
    <property type="match status" value="1"/>
</dbReference>
<proteinExistence type="predicted"/>
<accession>A0A1G7KPX8</accession>
<name>A0A1G7KPX8_9BACT</name>
<reference evidence="1 2" key="1">
    <citation type="submission" date="2016-10" db="EMBL/GenBank/DDBJ databases">
        <authorList>
            <person name="de Groot N.N."/>
        </authorList>
    </citation>
    <scope>NUCLEOTIDE SEQUENCE [LARGE SCALE GENOMIC DNA]</scope>
    <source>
        <strain evidence="1 2">GAS232</strain>
    </source>
</reference>
<keyword evidence="1" id="KW-0238">DNA-binding</keyword>
<sequence>MIRRTICADNLEGKSPMRAMPLFAAILTTTASLLAQSPASYHVSHTYVLGGTGGWDYIIPDPSSHRLFIAREDRVMVVDEETGKLTAEIKEIHGAHGTAIATGTGHGFLTSSEDKSVVMFDTKTLAILKRIPAADDADAIVYDNVSGRVFSLNGDANSTTVIDAKQGTLIKNLPLGGKPEYGAAAGDGKLYVNLEDKNEIAEVDTAKLAVTRRWSTGTCKLPVSMAIDTKHHRLFSGCRSGVMAVSDYVAGKVITTLPIEKGVDGGGFDPALGDIFMSNADGTLSVFHQDGPDTYHAVQSVVTPVGSRNLGVDPVKHRVYLVSAKFGPMTAGGKRGPVLPDTFTLMVVER</sequence>
<dbReference type="PANTHER" id="PTHR47197:SF3">
    <property type="entry name" value="DIHYDRO-HEME D1 DEHYDROGENASE"/>
    <property type="match status" value="1"/>
</dbReference>
<dbReference type="Proteomes" id="UP000182427">
    <property type="component" value="Chromosome I"/>
</dbReference>
<organism evidence="1 2">
    <name type="scientific">Terriglobus roseus</name>
    <dbReference type="NCBI Taxonomy" id="392734"/>
    <lineage>
        <taxon>Bacteria</taxon>
        <taxon>Pseudomonadati</taxon>
        <taxon>Acidobacteriota</taxon>
        <taxon>Terriglobia</taxon>
        <taxon>Terriglobales</taxon>
        <taxon>Acidobacteriaceae</taxon>
        <taxon>Terriglobus</taxon>
    </lineage>
</organism>
<dbReference type="Gene3D" id="2.130.10.10">
    <property type="entry name" value="YVTN repeat-like/Quinoprotein amine dehydrogenase"/>
    <property type="match status" value="2"/>
</dbReference>
<dbReference type="InterPro" id="IPR051200">
    <property type="entry name" value="Host-pathogen_enzymatic-act"/>
</dbReference>